<feature type="domain" description="PH" evidence="2">
    <location>
        <begin position="628"/>
        <end position="812"/>
    </location>
</feature>
<feature type="region of interest" description="Disordered" evidence="1">
    <location>
        <begin position="89"/>
        <end position="129"/>
    </location>
</feature>
<proteinExistence type="predicted"/>
<feature type="compositionally biased region" description="Basic and acidic residues" evidence="1">
    <location>
        <begin position="98"/>
        <end position="113"/>
    </location>
</feature>
<dbReference type="InterPro" id="IPR001849">
    <property type="entry name" value="PH_domain"/>
</dbReference>
<dbReference type="PANTHER" id="PTHR28076">
    <property type="entry name" value="SPORULATION-SPECIFIC PROTEIN 71"/>
    <property type="match status" value="1"/>
</dbReference>
<evidence type="ECO:0000313" key="4">
    <source>
        <dbReference type="Proteomes" id="UP000307440"/>
    </source>
</evidence>
<gene>
    <name evidence="3" type="ORF">FA15DRAFT_678662</name>
</gene>
<feature type="region of interest" description="Disordered" evidence="1">
    <location>
        <begin position="206"/>
        <end position="256"/>
    </location>
</feature>
<dbReference type="Pfam" id="PF23207">
    <property type="entry name" value="PH_SPO71"/>
    <property type="match status" value="1"/>
</dbReference>
<keyword evidence="4" id="KW-1185">Reference proteome</keyword>
<evidence type="ECO:0000313" key="3">
    <source>
        <dbReference type="EMBL" id="TFK28020.1"/>
    </source>
</evidence>
<feature type="compositionally biased region" description="Acidic residues" evidence="1">
    <location>
        <begin position="114"/>
        <end position="128"/>
    </location>
</feature>
<dbReference type="SMART" id="SM00233">
    <property type="entry name" value="PH"/>
    <property type="match status" value="2"/>
</dbReference>
<dbReference type="Pfam" id="PF15404">
    <property type="entry name" value="PH_4"/>
    <property type="match status" value="1"/>
</dbReference>
<dbReference type="InterPro" id="IPR057379">
    <property type="entry name" value="PH_SPO71"/>
</dbReference>
<sequence length="1054" mass="120202">MEQDDPNESKHSEQLDCLLKAATTNYDGHIARRVFVGPMPEKAILHMEREIKRMNITTGAITLQQLEDPGPHDVEDVARMLRKQARRLVKKRHRFRRRDSGETRSSMNDRSEGEETDEEDWGEEEQNTVDELAQKWRESEWGQAWSRRHAHKHDSRQHASHWVGGSFEIGCLLDVNVLHPNHPPAKPPAGGQERVPEITLTRPEELTAVQGHSSSSPSVSIRNQDETSITGSPTDSRAGLLPSLLHHPASDSGVAQLHKPSPLVAVTRQTFSETAINAKALGKQRQVHYEDTSPVELAPSVRPPPSVPPIEVLERTESQMEPTTSHCAMVTPGTPTTPDFQWGEVVMRDRMLVRIAYSKSEDFGPKFDDTVHRTVRDLQFEGWAEYIVAWRKDIIEIYEDHGIPGREYLTGSKHLAFVAPLKSSRTNLSLYSFVDLTFAITCPPMSTLLNSKTRKMIFSRSKPGTNIFIFKHKSRSRSWDWIWKLWRYLGGQLPPSIYVHNPRLATKVAVDIPYQHEMENQDLFTLFTRQNIIALCMKSLRTVPDYFALVEREITEHGRRLELCWRRDASLDWVWLEADAFGKSRPWATIAGLALAQSSRPPSLEIRLTSHAQTHYHLRNGTEIDEPPSVEGYVERIKPNTQLKQPLYLSVHSGLLFTINVEKAYPPAPPGIPLTLQDLDSWVAGLRRAEVQRGINQIMHANGVCDLRNIVAVRRAFQQLSPPGHSQKDNYNSDDSSWFDVWSQTEECTLDDDEDEGGEAFLSAAHGDRSLIRIRRSFELLLNTGNVIRFETHSRKVAVEWVNRLRALTVFWKHRHKVDAKEEMELVQARRPRLTPQVKVCQESEDPPEAPVDMSAPFPAMENLHNWCIIEGCDAITKGGKLYMRKGLRGQYKLVQMFVVAGHLVPFRIKPGSSLHNSSKKKINLLDAYVYSGFLSAINLPIGQFHHNGPTAPRRYQDGLETDDREEDMLFIINYRPHTTMSDAAKTPTFAPATNKTVPPLSAKHKILVFRTRSRIERDAWCWALNTEIEKMVRTQREREEKLMSTGELIELNK</sequence>
<dbReference type="PANTHER" id="PTHR28076:SF1">
    <property type="entry name" value="PROSPORE MEMBRANE ADAPTER PROTEIN SPO71"/>
    <property type="match status" value="1"/>
</dbReference>
<name>A0A5C3L5I5_COPMA</name>
<dbReference type="AlphaFoldDB" id="A0A5C3L5I5"/>
<evidence type="ECO:0000256" key="1">
    <source>
        <dbReference type="SAM" id="MobiDB-lite"/>
    </source>
</evidence>
<reference evidence="3 4" key="1">
    <citation type="journal article" date="2019" name="Nat. Ecol. Evol.">
        <title>Megaphylogeny resolves global patterns of mushroom evolution.</title>
        <authorList>
            <person name="Varga T."/>
            <person name="Krizsan K."/>
            <person name="Foldi C."/>
            <person name="Dima B."/>
            <person name="Sanchez-Garcia M."/>
            <person name="Sanchez-Ramirez S."/>
            <person name="Szollosi G.J."/>
            <person name="Szarkandi J.G."/>
            <person name="Papp V."/>
            <person name="Albert L."/>
            <person name="Andreopoulos W."/>
            <person name="Angelini C."/>
            <person name="Antonin V."/>
            <person name="Barry K.W."/>
            <person name="Bougher N.L."/>
            <person name="Buchanan P."/>
            <person name="Buyck B."/>
            <person name="Bense V."/>
            <person name="Catcheside P."/>
            <person name="Chovatia M."/>
            <person name="Cooper J."/>
            <person name="Damon W."/>
            <person name="Desjardin D."/>
            <person name="Finy P."/>
            <person name="Geml J."/>
            <person name="Haridas S."/>
            <person name="Hughes K."/>
            <person name="Justo A."/>
            <person name="Karasinski D."/>
            <person name="Kautmanova I."/>
            <person name="Kiss B."/>
            <person name="Kocsube S."/>
            <person name="Kotiranta H."/>
            <person name="LaButti K.M."/>
            <person name="Lechner B.E."/>
            <person name="Liimatainen K."/>
            <person name="Lipzen A."/>
            <person name="Lukacs Z."/>
            <person name="Mihaltcheva S."/>
            <person name="Morgado L.N."/>
            <person name="Niskanen T."/>
            <person name="Noordeloos M.E."/>
            <person name="Ohm R.A."/>
            <person name="Ortiz-Santana B."/>
            <person name="Ovrebo C."/>
            <person name="Racz N."/>
            <person name="Riley R."/>
            <person name="Savchenko A."/>
            <person name="Shiryaev A."/>
            <person name="Soop K."/>
            <person name="Spirin V."/>
            <person name="Szebenyi C."/>
            <person name="Tomsovsky M."/>
            <person name="Tulloss R.E."/>
            <person name="Uehling J."/>
            <person name="Grigoriev I.V."/>
            <person name="Vagvolgyi C."/>
            <person name="Papp T."/>
            <person name="Martin F.M."/>
            <person name="Miettinen O."/>
            <person name="Hibbett D.S."/>
            <person name="Nagy L.G."/>
        </authorList>
    </citation>
    <scope>NUCLEOTIDE SEQUENCE [LARGE SCALE GENOMIC DNA]</scope>
    <source>
        <strain evidence="3 4">CBS 121175</strain>
    </source>
</reference>
<dbReference type="OrthoDB" id="5579281at2759"/>
<dbReference type="GO" id="GO:1902657">
    <property type="term" value="P:protein localization to prospore membrane"/>
    <property type="evidence" value="ECO:0007669"/>
    <property type="project" value="InterPro"/>
</dbReference>
<dbReference type="InterPro" id="IPR040345">
    <property type="entry name" value="Mug56/Spo71"/>
</dbReference>
<dbReference type="STRING" id="230819.A0A5C3L5I5"/>
<feature type="domain" description="PH" evidence="2">
    <location>
        <begin position="876"/>
        <end position="1032"/>
    </location>
</feature>
<feature type="compositionally biased region" description="Polar residues" evidence="1">
    <location>
        <begin position="226"/>
        <end position="235"/>
    </location>
</feature>
<protein>
    <recommendedName>
        <fullName evidence="2">PH domain-containing protein</fullName>
    </recommendedName>
</protein>
<evidence type="ECO:0000259" key="2">
    <source>
        <dbReference type="SMART" id="SM00233"/>
    </source>
</evidence>
<dbReference type="InterPro" id="IPR039486">
    <property type="entry name" value="Mug56/Spo71_PH"/>
</dbReference>
<dbReference type="EMBL" id="ML210159">
    <property type="protein sequence ID" value="TFK28020.1"/>
    <property type="molecule type" value="Genomic_DNA"/>
</dbReference>
<dbReference type="Proteomes" id="UP000307440">
    <property type="component" value="Unassembled WGS sequence"/>
</dbReference>
<organism evidence="3 4">
    <name type="scientific">Coprinopsis marcescibilis</name>
    <name type="common">Agaric fungus</name>
    <name type="synonym">Psathyrella marcescibilis</name>
    <dbReference type="NCBI Taxonomy" id="230819"/>
    <lineage>
        <taxon>Eukaryota</taxon>
        <taxon>Fungi</taxon>
        <taxon>Dikarya</taxon>
        <taxon>Basidiomycota</taxon>
        <taxon>Agaricomycotina</taxon>
        <taxon>Agaricomycetes</taxon>
        <taxon>Agaricomycetidae</taxon>
        <taxon>Agaricales</taxon>
        <taxon>Agaricineae</taxon>
        <taxon>Psathyrellaceae</taxon>
        <taxon>Coprinopsis</taxon>
    </lineage>
</organism>
<accession>A0A5C3L5I5</accession>